<dbReference type="PANTHER" id="PTHR21072:SF13">
    <property type="entry name" value="GPI TRANSAMIDASE COMPONENT PIG-S"/>
    <property type="match status" value="1"/>
</dbReference>
<dbReference type="OrthoDB" id="28748at2759"/>
<feature type="transmembrane region" description="Helical" evidence="10">
    <location>
        <begin position="127"/>
        <end position="147"/>
    </location>
</feature>
<feature type="transmembrane region" description="Helical" evidence="10">
    <location>
        <begin position="23"/>
        <end position="42"/>
    </location>
</feature>
<keyword evidence="5 10" id="KW-0812">Transmembrane</keyword>
<dbReference type="EMBL" id="JABSTR010000008">
    <property type="protein sequence ID" value="KAH9377181.1"/>
    <property type="molecule type" value="Genomic_DNA"/>
</dbReference>
<comment type="subcellular location">
    <subcellularLocation>
        <location evidence="1">Endoplasmic reticulum membrane</location>
        <topology evidence="1">Multi-pass membrane protein</topology>
    </subcellularLocation>
</comment>
<evidence type="ECO:0000256" key="2">
    <source>
        <dbReference type="ARBA" id="ARBA00004687"/>
    </source>
</evidence>
<evidence type="ECO:0000256" key="8">
    <source>
        <dbReference type="ARBA" id="ARBA00023136"/>
    </source>
</evidence>
<evidence type="ECO:0000256" key="9">
    <source>
        <dbReference type="ARBA" id="ARBA00023180"/>
    </source>
</evidence>
<keyword evidence="6" id="KW-0256">Endoplasmic reticulum</keyword>
<evidence type="ECO:0000256" key="3">
    <source>
        <dbReference type="ARBA" id="ARBA00005316"/>
    </source>
</evidence>
<evidence type="ECO:0000256" key="4">
    <source>
        <dbReference type="ARBA" id="ARBA00022502"/>
    </source>
</evidence>
<reference evidence="11 12" key="1">
    <citation type="journal article" date="2020" name="Cell">
        <title>Large-Scale Comparative Analyses of Tick Genomes Elucidate Their Genetic Diversity and Vector Capacities.</title>
        <authorList>
            <consortium name="Tick Genome and Microbiome Consortium (TIGMIC)"/>
            <person name="Jia N."/>
            <person name="Wang J."/>
            <person name="Shi W."/>
            <person name="Du L."/>
            <person name="Sun Y."/>
            <person name="Zhan W."/>
            <person name="Jiang J.F."/>
            <person name="Wang Q."/>
            <person name="Zhang B."/>
            <person name="Ji P."/>
            <person name="Bell-Sakyi L."/>
            <person name="Cui X.M."/>
            <person name="Yuan T.T."/>
            <person name="Jiang B.G."/>
            <person name="Yang W.F."/>
            <person name="Lam T.T."/>
            <person name="Chang Q.C."/>
            <person name="Ding S.J."/>
            <person name="Wang X.J."/>
            <person name="Zhu J.G."/>
            <person name="Ruan X.D."/>
            <person name="Zhao L."/>
            <person name="Wei J.T."/>
            <person name="Ye R.Z."/>
            <person name="Que T.C."/>
            <person name="Du C.H."/>
            <person name="Zhou Y.H."/>
            <person name="Cheng J.X."/>
            <person name="Dai P.F."/>
            <person name="Guo W.B."/>
            <person name="Han X.H."/>
            <person name="Huang E.J."/>
            <person name="Li L.F."/>
            <person name="Wei W."/>
            <person name="Gao Y.C."/>
            <person name="Liu J.Z."/>
            <person name="Shao H.Z."/>
            <person name="Wang X."/>
            <person name="Wang C.C."/>
            <person name="Yang T.C."/>
            <person name="Huo Q.B."/>
            <person name="Li W."/>
            <person name="Chen H.Y."/>
            <person name="Chen S.E."/>
            <person name="Zhou L.G."/>
            <person name="Ni X.B."/>
            <person name="Tian J.H."/>
            <person name="Sheng Y."/>
            <person name="Liu T."/>
            <person name="Pan Y.S."/>
            <person name="Xia L.Y."/>
            <person name="Li J."/>
            <person name="Zhao F."/>
            <person name="Cao W.C."/>
        </authorList>
    </citation>
    <scope>NUCLEOTIDE SEQUENCE [LARGE SCALE GENOMIC DNA]</scope>
    <source>
        <strain evidence="11">HaeL-2018</strain>
    </source>
</reference>
<comment type="similarity">
    <text evidence="3">Belongs to the PIGS family.</text>
</comment>
<gene>
    <name evidence="11" type="ORF">HPB48_017905</name>
</gene>
<proteinExistence type="inferred from homology"/>
<evidence type="ECO:0000256" key="1">
    <source>
        <dbReference type="ARBA" id="ARBA00004477"/>
    </source>
</evidence>
<dbReference type="GO" id="GO:0042765">
    <property type="term" value="C:GPI-anchor transamidase complex"/>
    <property type="evidence" value="ECO:0007669"/>
    <property type="project" value="InterPro"/>
</dbReference>
<dbReference type="AlphaFoldDB" id="A0A9J6GNJ5"/>
<dbReference type="GO" id="GO:0016255">
    <property type="term" value="P:attachment of GPI anchor to protein"/>
    <property type="evidence" value="ECO:0007669"/>
    <property type="project" value="InterPro"/>
</dbReference>
<evidence type="ECO:0008006" key="13">
    <source>
        <dbReference type="Google" id="ProtNLM"/>
    </source>
</evidence>
<accession>A0A9J6GNJ5</accession>
<protein>
    <recommendedName>
        <fullName evidence="13">GPI transamidase component PIG-S</fullName>
    </recommendedName>
</protein>
<keyword evidence="7 10" id="KW-1133">Transmembrane helix</keyword>
<evidence type="ECO:0000313" key="12">
    <source>
        <dbReference type="Proteomes" id="UP000821853"/>
    </source>
</evidence>
<evidence type="ECO:0000313" key="11">
    <source>
        <dbReference type="EMBL" id="KAH9377181.1"/>
    </source>
</evidence>
<dbReference type="GO" id="GO:0006506">
    <property type="term" value="P:GPI anchor biosynthetic process"/>
    <property type="evidence" value="ECO:0007669"/>
    <property type="project" value="UniProtKB-KW"/>
</dbReference>
<dbReference type="PANTHER" id="PTHR21072">
    <property type="entry name" value="GPI TRANSAMIDASE COMPONENT PIG-S"/>
    <property type="match status" value="1"/>
</dbReference>
<organism evidence="11 12">
    <name type="scientific">Haemaphysalis longicornis</name>
    <name type="common">Bush tick</name>
    <dbReference type="NCBI Taxonomy" id="44386"/>
    <lineage>
        <taxon>Eukaryota</taxon>
        <taxon>Metazoa</taxon>
        <taxon>Ecdysozoa</taxon>
        <taxon>Arthropoda</taxon>
        <taxon>Chelicerata</taxon>
        <taxon>Arachnida</taxon>
        <taxon>Acari</taxon>
        <taxon>Parasitiformes</taxon>
        <taxon>Ixodida</taxon>
        <taxon>Ixodoidea</taxon>
        <taxon>Ixodidae</taxon>
        <taxon>Haemaphysalinae</taxon>
        <taxon>Haemaphysalis</taxon>
    </lineage>
</organism>
<dbReference type="Pfam" id="PF10510">
    <property type="entry name" value="PIG-S"/>
    <property type="match status" value="1"/>
</dbReference>
<name>A0A9J6GNJ5_HAELO</name>
<dbReference type="OMA" id="WGGIFIY"/>
<evidence type="ECO:0000256" key="10">
    <source>
        <dbReference type="SAM" id="Phobius"/>
    </source>
</evidence>
<keyword evidence="9" id="KW-0325">Glycoprotein</keyword>
<comment type="pathway">
    <text evidence="2">Glycolipid biosynthesis; glycosylphosphatidylinositol-anchor biosynthesis.</text>
</comment>
<comment type="caution">
    <text evidence="11">The sequence shown here is derived from an EMBL/GenBank/DDBJ whole genome shotgun (WGS) entry which is preliminary data.</text>
</comment>
<evidence type="ECO:0000256" key="5">
    <source>
        <dbReference type="ARBA" id="ARBA00022692"/>
    </source>
</evidence>
<dbReference type="Proteomes" id="UP000821853">
    <property type="component" value="Unassembled WGS sequence"/>
</dbReference>
<dbReference type="InterPro" id="IPR019540">
    <property type="entry name" value="PtdIno-glycan_biosynth_class_S"/>
</dbReference>
<keyword evidence="4" id="KW-0337">GPI-anchor biosynthesis</keyword>
<sequence>MPSTPASSDDPLKSTDRKGPKHVYSSISFILIFVFVGLPVWWKTTTVYRVNLPYDEIETMSTKVATHLIQVEVVHADPRTPVANELVRRLEAACKQEATDTDEVQFVYKWSFREAYQNETGLFTKELTGKFCLLRMFFFIIINIILLQKAHARRRGAAQDRAFQLSKPAICRHCSARSIDATTVIGLHQIVYVKAGTGPDQLSKNIVDAVRKHVVQESALRRLWTSQKVTERAKLDKERMRPLSAATEFDVTFTLVVPEPQTLDVSWRIQDAVEVYLKPFLDKISMVARVHVKSQVLYLLPLKLKRRYSETKKAYVVTADQLSLMINPIEGSTRLHTSVHPVLNFVVYVVPQTHYPLYIYDEQGNQLETNAFLSPKWGGVLFYNVAEFPKAGAALPAPMEIDMRSVFEVFLAQLGLLVGLPDRSHKQAAARYLESPLPSDLDIAFLLRRRTQDYLSTSTSSLHSLSQLLSTISNIVIKDEIGDLVYSSVLHARHSFEQLEQGDLESSFSSAEAAFLASEKAFFDPSLLALLYFPDDQKYAIYIPLFLPVSLPVLMSIRSLWAYYRKSKAPKAEKLD</sequence>
<evidence type="ECO:0000256" key="7">
    <source>
        <dbReference type="ARBA" id="ARBA00022989"/>
    </source>
</evidence>
<evidence type="ECO:0000256" key="6">
    <source>
        <dbReference type="ARBA" id="ARBA00022824"/>
    </source>
</evidence>
<dbReference type="VEuPathDB" id="VectorBase:HLOH_053278"/>
<keyword evidence="8 10" id="KW-0472">Membrane</keyword>
<keyword evidence="12" id="KW-1185">Reference proteome</keyword>
<feature type="transmembrane region" description="Helical" evidence="10">
    <location>
        <begin position="539"/>
        <end position="564"/>
    </location>
</feature>